<protein>
    <submittedName>
        <fullName evidence="1">Uncharacterized protein</fullName>
    </submittedName>
</protein>
<dbReference type="EMBL" id="CM042018">
    <property type="protein sequence ID" value="KAI3826201.1"/>
    <property type="molecule type" value="Genomic_DNA"/>
</dbReference>
<reference evidence="2" key="1">
    <citation type="journal article" date="2022" name="Mol. Ecol. Resour.">
        <title>The genomes of chicory, endive, great burdock and yacon provide insights into Asteraceae palaeo-polyploidization history and plant inulin production.</title>
        <authorList>
            <person name="Fan W."/>
            <person name="Wang S."/>
            <person name="Wang H."/>
            <person name="Wang A."/>
            <person name="Jiang F."/>
            <person name="Liu H."/>
            <person name="Zhao H."/>
            <person name="Xu D."/>
            <person name="Zhang Y."/>
        </authorList>
    </citation>
    <scope>NUCLEOTIDE SEQUENCE [LARGE SCALE GENOMIC DNA]</scope>
    <source>
        <strain evidence="2">cv. Yunnan</strain>
    </source>
</reference>
<name>A0ACB9K1M0_9ASTR</name>
<gene>
    <name evidence="1" type="ORF">L1987_00246</name>
</gene>
<organism evidence="1 2">
    <name type="scientific">Smallanthus sonchifolius</name>
    <dbReference type="NCBI Taxonomy" id="185202"/>
    <lineage>
        <taxon>Eukaryota</taxon>
        <taxon>Viridiplantae</taxon>
        <taxon>Streptophyta</taxon>
        <taxon>Embryophyta</taxon>
        <taxon>Tracheophyta</taxon>
        <taxon>Spermatophyta</taxon>
        <taxon>Magnoliopsida</taxon>
        <taxon>eudicotyledons</taxon>
        <taxon>Gunneridae</taxon>
        <taxon>Pentapetalae</taxon>
        <taxon>asterids</taxon>
        <taxon>campanulids</taxon>
        <taxon>Asterales</taxon>
        <taxon>Asteraceae</taxon>
        <taxon>Asteroideae</taxon>
        <taxon>Heliantheae alliance</taxon>
        <taxon>Millerieae</taxon>
        <taxon>Smallanthus</taxon>
    </lineage>
</organism>
<keyword evidence="2" id="KW-1185">Reference proteome</keyword>
<comment type="caution">
    <text evidence="1">The sequence shown here is derived from an EMBL/GenBank/DDBJ whole genome shotgun (WGS) entry which is preliminary data.</text>
</comment>
<reference evidence="1 2" key="2">
    <citation type="journal article" date="2022" name="Mol. Ecol. Resour.">
        <title>The genomes of chicory, endive, great burdock and yacon provide insights into Asteraceae paleo-polyploidization history and plant inulin production.</title>
        <authorList>
            <person name="Fan W."/>
            <person name="Wang S."/>
            <person name="Wang H."/>
            <person name="Wang A."/>
            <person name="Jiang F."/>
            <person name="Liu H."/>
            <person name="Zhao H."/>
            <person name="Xu D."/>
            <person name="Zhang Y."/>
        </authorList>
    </citation>
    <scope>NUCLEOTIDE SEQUENCE [LARGE SCALE GENOMIC DNA]</scope>
    <source>
        <strain evidence="2">cv. Yunnan</strain>
        <tissue evidence="1">Leaves</tissue>
    </source>
</reference>
<proteinExistence type="predicted"/>
<evidence type="ECO:0000313" key="2">
    <source>
        <dbReference type="Proteomes" id="UP001056120"/>
    </source>
</evidence>
<evidence type="ECO:0000313" key="1">
    <source>
        <dbReference type="EMBL" id="KAI3826201.1"/>
    </source>
</evidence>
<accession>A0ACB9K1M0</accession>
<sequence>MHEASKTHHLQLHPLIINLSNMKSSTNPKFSPGRTEDFPPPLIMFPRSKSNRRSRSRANPMFVRKINSGNDAIPEPSSPKVTCIGQVRVKRLNNKQTTTTAVRRCRWLRRLNPRWLRRVWIEKISIFRRDCFRKPEKLQEPDANRITREMRGVIGKINDELVSESPPRNAFLLTRSRSAPYRYSSAGNRILEVEDDESRKTVTEESEEDEGSVNGVEGFKSEPLNLSRCKSEPARRGDKLFMSFNFSFSSF</sequence>
<dbReference type="Proteomes" id="UP001056120">
    <property type="component" value="Linkage Group LG01"/>
</dbReference>